<dbReference type="Pfam" id="PF12728">
    <property type="entry name" value="HTH_17"/>
    <property type="match status" value="1"/>
</dbReference>
<keyword evidence="3" id="KW-1185">Reference proteome</keyword>
<comment type="caution">
    <text evidence="2">The sequence shown here is derived from an EMBL/GenBank/DDBJ whole genome shotgun (WGS) entry which is preliminary data.</text>
</comment>
<dbReference type="RefSeq" id="WP_133743308.1">
    <property type="nucleotide sequence ID" value="NZ_SNYN01000027.1"/>
</dbReference>
<organism evidence="2 3">
    <name type="scientific">Actinorugispora endophytica</name>
    <dbReference type="NCBI Taxonomy" id="1605990"/>
    <lineage>
        <taxon>Bacteria</taxon>
        <taxon>Bacillati</taxon>
        <taxon>Actinomycetota</taxon>
        <taxon>Actinomycetes</taxon>
        <taxon>Streptosporangiales</taxon>
        <taxon>Nocardiopsidaceae</taxon>
        <taxon>Actinorugispora</taxon>
    </lineage>
</organism>
<dbReference type="Gene3D" id="1.10.10.10">
    <property type="entry name" value="Winged helix-like DNA-binding domain superfamily/Winged helix DNA-binding domain"/>
    <property type="match status" value="1"/>
</dbReference>
<dbReference type="InterPro" id="IPR041657">
    <property type="entry name" value="HTH_17"/>
</dbReference>
<evidence type="ECO:0000313" key="3">
    <source>
        <dbReference type="Proteomes" id="UP000295281"/>
    </source>
</evidence>
<protein>
    <submittedName>
        <fullName evidence="2">Helix-turn-helix protein</fullName>
    </submittedName>
</protein>
<evidence type="ECO:0000259" key="1">
    <source>
        <dbReference type="Pfam" id="PF12728"/>
    </source>
</evidence>
<reference evidence="2 3" key="1">
    <citation type="submission" date="2019-03" db="EMBL/GenBank/DDBJ databases">
        <title>Genomic Encyclopedia of Type Strains, Phase IV (KMG-IV): sequencing the most valuable type-strain genomes for metagenomic binning, comparative biology and taxonomic classification.</title>
        <authorList>
            <person name="Goeker M."/>
        </authorList>
    </citation>
    <scope>NUCLEOTIDE SEQUENCE [LARGE SCALE GENOMIC DNA]</scope>
    <source>
        <strain evidence="2 3">DSM 46770</strain>
    </source>
</reference>
<dbReference type="AlphaFoldDB" id="A0A4R6ULH4"/>
<evidence type="ECO:0000313" key="2">
    <source>
        <dbReference type="EMBL" id="TDQ45995.1"/>
    </source>
</evidence>
<proteinExistence type="predicted"/>
<dbReference type="SUPFAM" id="SSF46955">
    <property type="entry name" value="Putative DNA-binding domain"/>
    <property type="match status" value="1"/>
</dbReference>
<feature type="domain" description="Helix-turn-helix" evidence="1">
    <location>
        <begin position="9"/>
        <end position="58"/>
    </location>
</feature>
<sequence>MKTLERLWSPKETAAFLGVSVKTLYDWRYKRSGPPSHRLGRHVRYLPDEVYTWVKRQS</sequence>
<name>A0A4R6ULH4_9ACTN</name>
<dbReference type="Proteomes" id="UP000295281">
    <property type="component" value="Unassembled WGS sequence"/>
</dbReference>
<dbReference type="InterPro" id="IPR036388">
    <property type="entry name" value="WH-like_DNA-bd_sf"/>
</dbReference>
<dbReference type="InterPro" id="IPR009061">
    <property type="entry name" value="DNA-bd_dom_put_sf"/>
</dbReference>
<dbReference type="OrthoDB" id="5524782at2"/>
<gene>
    <name evidence="2" type="ORF">EV190_12755</name>
</gene>
<accession>A0A4R6ULH4</accession>
<dbReference type="EMBL" id="SNYN01000027">
    <property type="protein sequence ID" value="TDQ45995.1"/>
    <property type="molecule type" value="Genomic_DNA"/>
</dbReference>